<dbReference type="Pfam" id="PF21686">
    <property type="entry name" value="LigD_Prim-Pol"/>
    <property type="match status" value="1"/>
</dbReference>
<sequence>MAPTIHVDGHDIALSKLDKELFPEDHVSKDDLLVHYLAVSEAMLPHLAGRPLTLLRFPHGIGGEGFFQKEAPDHFPDWIRTVEVPHKHSPGSGRYAVCDDTATLLYLANLSAIEFHVWPARADRIDRPDRLVIDLDPPDGTPLPALRSVARRARDLYTEVGLTPYLQATGGRGYHVVAPLDRSRDFTFVRDLAGRLAAHLAADDPELLTTAFRKNKRGNRVFLDANRNGRAQTFIAPYSVRARPGAAVATPLDWNELGRSVPNGYTTAAIRRRLARKQDPWADMDREAADAGAVSDRLDALD</sequence>
<dbReference type="EMBL" id="BAAAQF010000010">
    <property type="protein sequence ID" value="GAA1680581.1"/>
    <property type="molecule type" value="Genomic_DNA"/>
</dbReference>
<dbReference type="Proteomes" id="UP001499851">
    <property type="component" value="Unassembled WGS sequence"/>
</dbReference>
<name>A0ABN2H1Y3_9ACTN</name>
<evidence type="ECO:0000259" key="1">
    <source>
        <dbReference type="Pfam" id="PF21686"/>
    </source>
</evidence>
<comment type="caution">
    <text evidence="2">The sequence shown here is derived from an EMBL/GenBank/DDBJ whole genome shotgun (WGS) entry which is preliminary data.</text>
</comment>
<keyword evidence="2" id="KW-0436">Ligase</keyword>
<dbReference type="Gene3D" id="3.90.920.10">
    <property type="entry name" value="DNA primase, PRIM domain"/>
    <property type="match status" value="1"/>
</dbReference>
<evidence type="ECO:0000313" key="2">
    <source>
        <dbReference type="EMBL" id="GAA1680581.1"/>
    </source>
</evidence>
<dbReference type="PANTHER" id="PTHR42705">
    <property type="entry name" value="BIFUNCTIONAL NON-HOMOLOGOUS END JOINING PROTEIN LIGD"/>
    <property type="match status" value="1"/>
</dbReference>
<accession>A0ABN2H1Y3</accession>
<dbReference type="NCBIfam" id="TIGR02778">
    <property type="entry name" value="ligD_pol"/>
    <property type="match status" value="1"/>
</dbReference>
<evidence type="ECO:0000313" key="3">
    <source>
        <dbReference type="Proteomes" id="UP001499851"/>
    </source>
</evidence>
<dbReference type="InterPro" id="IPR014145">
    <property type="entry name" value="LigD_pol_dom"/>
</dbReference>
<dbReference type="CDD" id="cd04861">
    <property type="entry name" value="LigD_Pol_like"/>
    <property type="match status" value="1"/>
</dbReference>
<feature type="domain" description="DNA ligase D polymerase" evidence="1">
    <location>
        <begin position="29"/>
        <end position="281"/>
    </location>
</feature>
<gene>
    <name evidence="2" type="primary">ligD_2</name>
    <name evidence="2" type="ORF">GCM10009830_29540</name>
</gene>
<reference evidence="2 3" key="1">
    <citation type="journal article" date="2019" name="Int. J. Syst. Evol. Microbiol.">
        <title>The Global Catalogue of Microorganisms (GCM) 10K type strain sequencing project: providing services to taxonomists for standard genome sequencing and annotation.</title>
        <authorList>
            <consortium name="The Broad Institute Genomics Platform"/>
            <consortium name="The Broad Institute Genome Sequencing Center for Infectious Disease"/>
            <person name="Wu L."/>
            <person name="Ma J."/>
        </authorList>
    </citation>
    <scope>NUCLEOTIDE SEQUENCE [LARGE SCALE GENOMIC DNA]</scope>
    <source>
        <strain evidence="2 3">JCM 16001</strain>
    </source>
</reference>
<dbReference type="PANTHER" id="PTHR42705:SF2">
    <property type="entry name" value="BIFUNCTIONAL NON-HOMOLOGOUS END JOINING PROTEIN LIGD"/>
    <property type="match status" value="1"/>
</dbReference>
<protein>
    <submittedName>
        <fullName evidence="2">Non-homologous end-joining DNA ligase</fullName>
    </submittedName>
</protein>
<dbReference type="InterPro" id="IPR052171">
    <property type="entry name" value="NHEJ_LigD"/>
</dbReference>
<dbReference type="RefSeq" id="WP_344487655.1">
    <property type="nucleotide sequence ID" value="NZ_BAAAQF010000010.1"/>
</dbReference>
<organism evidence="2 3">
    <name type="scientific">Glycomyces endophyticus</name>
    <dbReference type="NCBI Taxonomy" id="480996"/>
    <lineage>
        <taxon>Bacteria</taxon>
        <taxon>Bacillati</taxon>
        <taxon>Actinomycetota</taxon>
        <taxon>Actinomycetes</taxon>
        <taxon>Glycomycetales</taxon>
        <taxon>Glycomycetaceae</taxon>
        <taxon>Glycomyces</taxon>
    </lineage>
</organism>
<proteinExistence type="predicted"/>
<dbReference type="GO" id="GO:0016874">
    <property type="term" value="F:ligase activity"/>
    <property type="evidence" value="ECO:0007669"/>
    <property type="project" value="UniProtKB-KW"/>
</dbReference>
<keyword evidence="3" id="KW-1185">Reference proteome</keyword>